<proteinExistence type="predicted"/>
<protein>
    <submittedName>
        <fullName evidence="1">Uncharacterized protein</fullName>
    </submittedName>
</protein>
<keyword evidence="2" id="KW-1185">Reference proteome</keyword>
<evidence type="ECO:0000313" key="1">
    <source>
        <dbReference type="EMBL" id="MCB8878771.1"/>
    </source>
</evidence>
<organism evidence="1 2">
    <name type="scientific">Acidisoma cellulosilyticum</name>
    <dbReference type="NCBI Taxonomy" id="2802395"/>
    <lineage>
        <taxon>Bacteria</taxon>
        <taxon>Pseudomonadati</taxon>
        <taxon>Pseudomonadota</taxon>
        <taxon>Alphaproteobacteria</taxon>
        <taxon>Acetobacterales</taxon>
        <taxon>Acidocellaceae</taxon>
        <taxon>Acidisoma</taxon>
    </lineage>
</organism>
<comment type="caution">
    <text evidence="1">The sequence shown here is derived from an EMBL/GenBank/DDBJ whole genome shotgun (WGS) entry which is preliminary data.</text>
</comment>
<accession>A0A963YXF2</accession>
<dbReference type="RefSeq" id="WP_227304801.1">
    <property type="nucleotide sequence ID" value="NZ_JAESVA010000001.1"/>
</dbReference>
<sequence length="365" mass="39538">MISGSIDKLTPKGAVGWIYQANSESPSLLRAFLNGEVIGETVADLYRPDLHQVGLGDGHCGFEMSFGRALTESQLPFVKIKPEKIDLSLSLTEKTIYLDLLHALMRNAEGAGRTRSVLGGFWTDRTDAAQVLAGRIAVGSCPAELQPMLQELILNGYVVLPSVLAPKGLQAKDGTALVSIEQRAKATVATIKDVLDSMAKLLFRDSTVRLMRNIFDDHPIIYRLDRLKEETGFHQAASVEALPSPAESLLIYAAFPGASVRLDIIRDSHEMGEFGPAGFSRWTADGARELGAMAEKQGLSIEEVEFNNLDLVIVGPGLVHRVVASEESAVLRALAVPRRVTPLKYLSGAQSWVEATHVSGAKVRV</sequence>
<reference evidence="1 2" key="1">
    <citation type="journal article" date="2021" name="Microorganisms">
        <title>Acidisoma silvae sp. nov. and Acidisomacellulosilytica sp. nov., Two Acidophilic Bacteria Isolated from Decaying Wood, Hydrolyzing Cellulose and Producing Poly-3-hydroxybutyrate.</title>
        <authorList>
            <person name="Mieszkin S."/>
            <person name="Pouder E."/>
            <person name="Uroz S."/>
            <person name="Simon-Colin C."/>
            <person name="Alain K."/>
        </authorList>
    </citation>
    <scope>NUCLEOTIDE SEQUENCE [LARGE SCALE GENOMIC DNA]</scope>
    <source>
        <strain evidence="1 2">HW T5.17</strain>
    </source>
</reference>
<evidence type="ECO:0000313" key="2">
    <source>
        <dbReference type="Proteomes" id="UP000721844"/>
    </source>
</evidence>
<dbReference type="AlphaFoldDB" id="A0A963YXF2"/>
<dbReference type="EMBL" id="JAESVA010000001">
    <property type="protein sequence ID" value="MCB8878771.1"/>
    <property type="molecule type" value="Genomic_DNA"/>
</dbReference>
<gene>
    <name evidence="1" type="ORF">ACELLULO517_00885</name>
</gene>
<dbReference type="Proteomes" id="UP000721844">
    <property type="component" value="Unassembled WGS sequence"/>
</dbReference>
<name>A0A963YXF2_9PROT</name>